<protein>
    <submittedName>
        <fullName evidence="1">Uncharacterized protein</fullName>
    </submittedName>
</protein>
<dbReference type="EMBL" id="GBRH01215776">
    <property type="protein sequence ID" value="JAD82119.1"/>
    <property type="molecule type" value="Transcribed_RNA"/>
</dbReference>
<sequence>MYLLEDQLGDFLGCIFLSEHLGLLGNKQSR</sequence>
<dbReference type="AlphaFoldDB" id="A0A0A9D0N6"/>
<organism evidence="1">
    <name type="scientific">Arundo donax</name>
    <name type="common">Giant reed</name>
    <name type="synonym">Donax arundinaceus</name>
    <dbReference type="NCBI Taxonomy" id="35708"/>
    <lineage>
        <taxon>Eukaryota</taxon>
        <taxon>Viridiplantae</taxon>
        <taxon>Streptophyta</taxon>
        <taxon>Embryophyta</taxon>
        <taxon>Tracheophyta</taxon>
        <taxon>Spermatophyta</taxon>
        <taxon>Magnoliopsida</taxon>
        <taxon>Liliopsida</taxon>
        <taxon>Poales</taxon>
        <taxon>Poaceae</taxon>
        <taxon>PACMAD clade</taxon>
        <taxon>Arundinoideae</taxon>
        <taxon>Arundineae</taxon>
        <taxon>Arundo</taxon>
    </lineage>
</organism>
<accession>A0A0A9D0N6</accession>
<reference evidence="1" key="1">
    <citation type="submission" date="2014-09" db="EMBL/GenBank/DDBJ databases">
        <authorList>
            <person name="Magalhaes I.L.F."/>
            <person name="Oliveira U."/>
            <person name="Santos F.R."/>
            <person name="Vidigal T.H.D.A."/>
            <person name="Brescovit A.D."/>
            <person name="Santos A.J."/>
        </authorList>
    </citation>
    <scope>NUCLEOTIDE SEQUENCE</scope>
    <source>
        <tissue evidence="1">Shoot tissue taken approximately 20 cm above the soil surface</tissue>
    </source>
</reference>
<evidence type="ECO:0000313" key="1">
    <source>
        <dbReference type="EMBL" id="JAD82119.1"/>
    </source>
</evidence>
<reference evidence="1" key="2">
    <citation type="journal article" date="2015" name="Data Brief">
        <title>Shoot transcriptome of the giant reed, Arundo donax.</title>
        <authorList>
            <person name="Barrero R.A."/>
            <person name="Guerrero F.D."/>
            <person name="Moolhuijzen P."/>
            <person name="Goolsby J.A."/>
            <person name="Tidwell J."/>
            <person name="Bellgard S.E."/>
            <person name="Bellgard M.I."/>
        </authorList>
    </citation>
    <scope>NUCLEOTIDE SEQUENCE</scope>
    <source>
        <tissue evidence="1">Shoot tissue taken approximately 20 cm above the soil surface</tissue>
    </source>
</reference>
<name>A0A0A9D0N6_ARUDO</name>
<proteinExistence type="predicted"/>